<comment type="caution">
    <text evidence="2">The sequence shown here is derived from an EMBL/GenBank/DDBJ whole genome shotgun (WGS) entry which is preliminary data.</text>
</comment>
<organism evidence="2 3">
    <name type="scientific">Halocalculus aciditolerans</name>
    <dbReference type="NCBI Taxonomy" id="1383812"/>
    <lineage>
        <taxon>Archaea</taxon>
        <taxon>Methanobacteriati</taxon>
        <taxon>Methanobacteriota</taxon>
        <taxon>Stenosarchaea group</taxon>
        <taxon>Halobacteria</taxon>
        <taxon>Halobacteriales</taxon>
        <taxon>Halobacteriaceae</taxon>
        <taxon>Halocalculus</taxon>
    </lineage>
</organism>
<keyword evidence="1" id="KW-1133">Transmembrane helix</keyword>
<dbReference type="OrthoDB" id="271237at2157"/>
<keyword evidence="1" id="KW-0472">Membrane</keyword>
<feature type="transmembrane region" description="Helical" evidence="1">
    <location>
        <begin position="48"/>
        <end position="71"/>
    </location>
</feature>
<keyword evidence="3" id="KW-1185">Reference proteome</keyword>
<proteinExistence type="predicted"/>
<evidence type="ECO:0000313" key="2">
    <source>
        <dbReference type="EMBL" id="GGL70874.1"/>
    </source>
</evidence>
<dbReference type="RefSeq" id="WP_188980599.1">
    <property type="nucleotide sequence ID" value="NZ_BMPG01000005.1"/>
</dbReference>
<gene>
    <name evidence="2" type="ORF">GCM10009039_31200</name>
</gene>
<name>A0A830FFN5_9EURY</name>
<accession>A0A830FFN5</accession>
<sequence>MDSKRSFVHAGKYFVFTTLFGLLGVGLVAAGIGYGAVNATTTTIAGSVAVPIPTTAGLPGLALAVVGVAVWRFGKAWALYHTLTNAHVDALGDAFDTQRVKSEVVSVVDDRLSDMQQDVQSVNREVRDLKKQDDGDGF</sequence>
<evidence type="ECO:0000256" key="1">
    <source>
        <dbReference type="SAM" id="Phobius"/>
    </source>
</evidence>
<protein>
    <submittedName>
        <fullName evidence="2">Uncharacterized protein</fullName>
    </submittedName>
</protein>
<dbReference type="AlphaFoldDB" id="A0A830FFN5"/>
<feature type="transmembrane region" description="Helical" evidence="1">
    <location>
        <begin position="12"/>
        <end position="36"/>
    </location>
</feature>
<evidence type="ECO:0000313" key="3">
    <source>
        <dbReference type="Proteomes" id="UP000607197"/>
    </source>
</evidence>
<dbReference type="EMBL" id="BMPG01000005">
    <property type="protein sequence ID" value="GGL70874.1"/>
    <property type="molecule type" value="Genomic_DNA"/>
</dbReference>
<dbReference type="Proteomes" id="UP000607197">
    <property type="component" value="Unassembled WGS sequence"/>
</dbReference>
<reference evidence="2" key="2">
    <citation type="submission" date="2020-09" db="EMBL/GenBank/DDBJ databases">
        <authorList>
            <person name="Sun Q."/>
            <person name="Ohkuma M."/>
        </authorList>
    </citation>
    <scope>NUCLEOTIDE SEQUENCE</scope>
    <source>
        <strain evidence="2">JCM 19596</strain>
    </source>
</reference>
<reference evidence="2" key="1">
    <citation type="journal article" date="2014" name="Int. J. Syst. Evol. Microbiol.">
        <title>Complete genome sequence of Corynebacterium casei LMG S-19264T (=DSM 44701T), isolated from a smear-ripened cheese.</title>
        <authorList>
            <consortium name="US DOE Joint Genome Institute (JGI-PGF)"/>
            <person name="Walter F."/>
            <person name="Albersmeier A."/>
            <person name="Kalinowski J."/>
            <person name="Ruckert C."/>
        </authorList>
    </citation>
    <scope>NUCLEOTIDE SEQUENCE</scope>
    <source>
        <strain evidence="2">JCM 19596</strain>
    </source>
</reference>
<keyword evidence="1" id="KW-0812">Transmembrane</keyword>